<name>A0AB39BLP1_9MICO</name>
<proteinExistence type="predicted"/>
<dbReference type="RefSeq" id="WP_368499915.1">
    <property type="nucleotide sequence ID" value="NZ_CP162512.1"/>
</dbReference>
<sequence>MANKPLNDEIAGALAQFFFNGVGPSHTALTQAFTSAGLIKHDPYNPVAGTPTKQQRVLTVCHAAQRNPEAAGKLTENLLNSLRLQGAFRDTDNATNIRALRSAFLHVGWSLTDEGRLDRVGSIDLETGGRESLDEQIERLRRNIDDPGALLGIAKELLEAVAKFVMEDSGMPLDRRAPFDMAITLAFDRLKFSTGRVDETVPGATQVRAIHGSAKKIALQVNELRNLQGTGHGRTLPTGITPETARFVIREVTHVAELMLSTHDRQMGRTPRS</sequence>
<organism evidence="2">
    <name type="scientific">Herbiconiux sp. A18JL235</name>
    <dbReference type="NCBI Taxonomy" id="3152363"/>
    <lineage>
        <taxon>Bacteria</taxon>
        <taxon>Bacillati</taxon>
        <taxon>Actinomycetota</taxon>
        <taxon>Actinomycetes</taxon>
        <taxon>Micrococcales</taxon>
        <taxon>Microbacteriaceae</taxon>
        <taxon>Herbiconiux</taxon>
    </lineage>
</organism>
<dbReference type="AlphaFoldDB" id="A0AB39BLP1"/>
<evidence type="ECO:0000313" key="2">
    <source>
        <dbReference type="EMBL" id="XDI07552.1"/>
    </source>
</evidence>
<dbReference type="EMBL" id="CP162512">
    <property type="protein sequence ID" value="XDI07552.1"/>
    <property type="molecule type" value="Genomic_DNA"/>
</dbReference>
<gene>
    <name evidence="2" type="ORF">ABFY20_19750</name>
</gene>
<geneLocation type="plasmid" evidence="2">
    <name>unnamed1</name>
</geneLocation>
<reference evidence="2" key="1">
    <citation type="submission" date="2024-05" db="EMBL/GenBank/DDBJ databases">
        <title>Herbiconiux sp. A18JL235.</title>
        <authorList>
            <person name="Zhang G."/>
        </authorList>
    </citation>
    <scope>NUCLEOTIDE SEQUENCE</scope>
    <source>
        <strain evidence="2">A18JL235</strain>
        <plasmid evidence="2">unnamed1</plasmid>
    </source>
</reference>
<evidence type="ECO:0000259" key="1">
    <source>
        <dbReference type="Pfam" id="PF14355"/>
    </source>
</evidence>
<dbReference type="Pfam" id="PF14355">
    <property type="entry name" value="Abi_C"/>
    <property type="match status" value="1"/>
</dbReference>
<dbReference type="InterPro" id="IPR026001">
    <property type="entry name" value="Abi-like_C"/>
</dbReference>
<keyword evidence="2" id="KW-0614">Plasmid</keyword>
<feature type="domain" description="Abortive infection protein-like C-terminal" evidence="1">
    <location>
        <begin position="186"/>
        <end position="260"/>
    </location>
</feature>
<accession>A0AB39BLP1</accession>
<protein>
    <submittedName>
        <fullName evidence="2">Abortive infection family protein</fullName>
    </submittedName>
</protein>